<dbReference type="OrthoDB" id="782830at2759"/>
<dbReference type="Pfam" id="PF03004">
    <property type="entry name" value="Transposase_24"/>
    <property type="match status" value="1"/>
</dbReference>
<dbReference type="AlphaFoldDB" id="A0A6J0PDA1"/>
<dbReference type="RefSeq" id="XP_073117192.1">
    <property type="nucleotide sequence ID" value="XM_073261091.1"/>
</dbReference>
<accession>A0A6J0PDA1</accession>
<evidence type="ECO:0000313" key="2">
    <source>
        <dbReference type="RefSeq" id="XP_019702072.1"/>
    </source>
</evidence>
<proteinExistence type="predicted"/>
<dbReference type="InterPro" id="IPR004252">
    <property type="entry name" value="Probable_transposase_24"/>
</dbReference>
<dbReference type="GeneID" id="105033059"/>
<dbReference type="Proteomes" id="UP000504607">
    <property type="component" value="Unplaced"/>
</dbReference>
<reference evidence="2" key="1">
    <citation type="submission" date="2025-08" db="UniProtKB">
        <authorList>
            <consortium name="RefSeq"/>
        </authorList>
    </citation>
    <scope>IDENTIFICATION</scope>
</reference>
<dbReference type="KEGG" id="egu:105033059"/>
<dbReference type="InParanoid" id="A0A6J0PDA1"/>
<sequence>MTHMHRGGSFVQEESRELIDRAITLIAERISESSSSAECSSVEDQVFTKLMGPEHYGRIRDYGVGVIPTQLSAVSRYTQECRQNNSTAEVHRLETQIQEMSQRHYLQIEELRRSYQTEIVSLRTQMDQITSFLCGFASHQGPNTFSSR</sequence>
<protein>
    <submittedName>
        <fullName evidence="2">Uncharacterized protein LOC105033059</fullName>
    </submittedName>
</protein>
<keyword evidence="1" id="KW-1185">Reference proteome</keyword>
<gene>
    <name evidence="2" type="primary">LOC105033059</name>
</gene>
<dbReference type="FunCoup" id="A0A6J0PDA1">
    <property type="interactions" value="4"/>
</dbReference>
<organism evidence="1 2">
    <name type="scientific">Elaeis guineensis var. tenera</name>
    <name type="common">Oil palm</name>
    <dbReference type="NCBI Taxonomy" id="51953"/>
    <lineage>
        <taxon>Eukaryota</taxon>
        <taxon>Viridiplantae</taxon>
        <taxon>Streptophyta</taxon>
        <taxon>Embryophyta</taxon>
        <taxon>Tracheophyta</taxon>
        <taxon>Spermatophyta</taxon>
        <taxon>Magnoliopsida</taxon>
        <taxon>Liliopsida</taxon>
        <taxon>Arecaceae</taxon>
        <taxon>Arecoideae</taxon>
        <taxon>Cocoseae</taxon>
        <taxon>Elaeidinae</taxon>
        <taxon>Elaeis</taxon>
    </lineage>
</organism>
<dbReference type="RefSeq" id="XP_019702072.1">
    <property type="nucleotide sequence ID" value="XM_019846513.2"/>
</dbReference>
<evidence type="ECO:0000313" key="1">
    <source>
        <dbReference type="Proteomes" id="UP000504607"/>
    </source>
</evidence>
<dbReference type="RefSeq" id="XP_073117193.1">
    <property type="nucleotide sequence ID" value="XM_073261092.1"/>
</dbReference>
<name>A0A6J0PDA1_ELAGV</name>